<evidence type="ECO:0000313" key="2">
    <source>
        <dbReference type="Proteomes" id="UP000093807"/>
    </source>
</evidence>
<keyword evidence="2" id="KW-1185">Reference proteome</keyword>
<reference evidence="1 2" key="1">
    <citation type="submission" date="2016-06" db="EMBL/GenBank/DDBJ databases">
        <title>Draft genome sequence of Flavobacterium succinicans strain DD5b.</title>
        <authorList>
            <person name="Poehlein A."/>
            <person name="Daniel R."/>
            <person name="Simeonova D.D."/>
        </authorList>
    </citation>
    <scope>NUCLEOTIDE SEQUENCE [LARGE SCALE GENOMIC DNA]</scope>
    <source>
        <strain evidence="1 2">DD5b</strain>
    </source>
</reference>
<gene>
    <name evidence="1" type="ORF">FLB_11270</name>
</gene>
<sequence length="42" mass="4867">MHFISSKITNALDPVFKLLSLKARVKIYLVIFYTPIVKKQTT</sequence>
<dbReference type="Proteomes" id="UP000093807">
    <property type="component" value="Unassembled WGS sequence"/>
</dbReference>
<evidence type="ECO:0000313" key="1">
    <source>
        <dbReference type="EMBL" id="OAZ04134.1"/>
    </source>
</evidence>
<organism evidence="1 2">
    <name type="scientific">Flavobacterium succinicans</name>
    <dbReference type="NCBI Taxonomy" id="29536"/>
    <lineage>
        <taxon>Bacteria</taxon>
        <taxon>Pseudomonadati</taxon>
        <taxon>Bacteroidota</taxon>
        <taxon>Flavobacteriia</taxon>
        <taxon>Flavobacteriales</taxon>
        <taxon>Flavobacteriaceae</taxon>
        <taxon>Flavobacterium</taxon>
    </lineage>
</organism>
<dbReference type="PATRIC" id="fig|29536.5.peg.1186"/>
<protein>
    <submittedName>
        <fullName evidence="1">Uncharacterized protein</fullName>
    </submittedName>
</protein>
<comment type="caution">
    <text evidence="1">The sequence shown here is derived from an EMBL/GenBank/DDBJ whole genome shotgun (WGS) entry which is preliminary data.</text>
</comment>
<dbReference type="EMBL" id="JMTM01000035">
    <property type="protein sequence ID" value="OAZ04134.1"/>
    <property type="molecule type" value="Genomic_DNA"/>
</dbReference>
<name>A0A199XS29_9FLAO</name>
<proteinExistence type="predicted"/>
<dbReference type="AlphaFoldDB" id="A0A199XS29"/>
<accession>A0A199XS29</accession>